<reference evidence="4" key="1">
    <citation type="journal article" date="2019" name="Int. J. Syst. Evol. Microbiol.">
        <title>The Global Catalogue of Microorganisms (GCM) 10K type strain sequencing project: providing services to taxonomists for standard genome sequencing and annotation.</title>
        <authorList>
            <consortium name="The Broad Institute Genomics Platform"/>
            <consortium name="The Broad Institute Genome Sequencing Center for Infectious Disease"/>
            <person name="Wu L."/>
            <person name="Ma J."/>
        </authorList>
    </citation>
    <scope>NUCLEOTIDE SEQUENCE [LARGE SCALE GENOMIC DNA]</scope>
    <source>
        <strain evidence="4">CGMCC 4.1437</strain>
    </source>
</reference>
<proteinExistence type="predicted"/>
<comment type="caution">
    <text evidence="3">The sequence shown here is derived from an EMBL/GenBank/DDBJ whole genome shotgun (WGS) entry which is preliminary data.</text>
</comment>
<evidence type="ECO:0000313" key="4">
    <source>
        <dbReference type="Proteomes" id="UP001595975"/>
    </source>
</evidence>
<name>A0ABW0WTQ8_9ACTN</name>
<keyword evidence="4" id="KW-1185">Reference proteome</keyword>
<dbReference type="Pfam" id="PF17990">
    <property type="entry name" value="LodA_N"/>
    <property type="match status" value="1"/>
</dbReference>
<dbReference type="Proteomes" id="UP001595975">
    <property type="component" value="Unassembled WGS sequence"/>
</dbReference>
<organism evidence="3 4">
    <name type="scientific">Kitasatospora misakiensis</name>
    <dbReference type="NCBI Taxonomy" id="67330"/>
    <lineage>
        <taxon>Bacteria</taxon>
        <taxon>Bacillati</taxon>
        <taxon>Actinomycetota</taxon>
        <taxon>Actinomycetes</taxon>
        <taxon>Kitasatosporales</taxon>
        <taxon>Streptomycetaceae</taxon>
        <taxon>Kitasatospora</taxon>
    </lineage>
</organism>
<sequence length="659" mass="72372">MTDDIAFARIHPAIGIARVGNSTREDGWFLGPEVPDPPAEQPGFYKDDQGAIKRQAARFRIYGYTADGRVVRELTADQPDVSIEWSVHVANKKAAWYEFSLPLDIPDMKDKPEPWRNAKVTDRASLIIDPGPKTLPAGSTETVEFAGGSFLGTPVPLGRMQTDEAGRLIVLGGLGTSRNPKGGELHSYGNNDGWCDDTSDGPVTATVTVGGTPLRVDPAWVVVAPPNYAPDVRTVRTLYDLLYDLFVTQGTLEPPKTVNFDRDVKPILHRFCELQWVNKGFATHFGFGGPEHFLAPDRLAALASPSPTHEELRRQVYTSLRDPERDGSSPVPWPWIYGDGMKGRGPFSLLQYLTVSPTQDAVLLSWTKGEFDALPWPGFPQRLEDAPVAEQPALLDRAALDFCLADAFHPGCEVTWPIRHTTLYSAPLRIRHRPAGSVEPDYGDRLTQARALGEDGPLHEQGPGDLTRWMAVPWQTDTASCRSGYESGNNLGPRYDPYLPTFWPARVPNHVLKESDYRIVNKEITQTDEDGREAAFARRASWLRGLKGSYGQQLKQAVAEWHAFGIVEVRPYTVGDGRFPERIQVESVPGFALEGVPDNRNLISIHVPAATLAAEALSTQAAGEVLALTGRAPHEVTIGYFDKLDPFGEDAGVAGEDGS</sequence>
<evidence type="ECO:0000259" key="2">
    <source>
        <dbReference type="Pfam" id="PF18417"/>
    </source>
</evidence>
<feature type="domain" description="L-Lysine epsilon oxidase N-terminal" evidence="1">
    <location>
        <begin position="11"/>
        <end position="223"/>
    </location>
</feature>
<evidence type="ECO:0000259" key="1">
    <source>
        <dbReference type="Pfam" id="PF17990"/>
    </source>
</evidence>
<feature type="domain" description="L-lysine epsilon oxidase C-terminal" evidence="2">
    <location>
        <begin position="351"/>
        <end position="494"/>
    </location>
</feature>
<dbReference type="EMBL" id="JBHSOF010000001">
    <property type="protein sequence ID" value="MFC5661657.1"/>
    <property type="molecule type" value="Genomic_DNA"/>
</dbReference>
<dbReference type="InterPro" id="IPR041173">
    <property type="entry name" value="LodA_C"/>
</dbReference>
<evidence type="ECO:0000313" key="3">
    <source>
        <dbReference type="EMBL" id="MFC5661657.1"/>
    </source>
</evidence>
<dbReference type="InterPro" id="IPR033798">
    <property type="entry name" value="LodA-like"/>
</dbReference>
<dbReference type="RefSeq" id="WP_380223218.1">
    <property type="nucleotide sequence ID" value="NZ_JBHSOF010000001.1"/>
</dbReference>
<dbReference type="Pfam" id="PF18417">
    <property type="entry name" value="LodA_C"/>
    <property type="match status" value="1"/>
</dbReference>
<gene>
    <name evidence="3" type="ORF">ACFP3U_01525</name>
</gene>
<dbReference type="InterPro" id="IPR041168">
    <property type="entry name" value="LodA_N"/>
</dbReference>
<protein>
    <submittedName>
        <fullName evidence="3">LodA/GoxA family CTQ-dependent oxidase</fullName>
    </submittedName>
</protein>
<dbReference type="CDD" id="cd14731">
    <property type="entry name" value="LodA_like_1"/>
    <property type="match status" value="1"/>
</dbReference>
<accession>A0ABW0WTQ8</accession>